<dbReference type="Pfam" id="PF00069">
    <property type="entry name" value="Pkinase"/>
    <property type="match status" value="1"/>
</dbReference>
<dbReference type="PANTHER" id="PTHR27001:SF939">
    <property type="entry name" value="INTERLEUKIN 1 RECEPTOR ASSOCIATED KINASE 1"/>
    <property type="match status" value="1"/>
</dbReference>
<evidence type="ECO:0000256" key="3">
    <source>
        <dbReference type="SAM" id="MobiDB-lite"/>
    </source>
</evidence>
<evidence type="ECO:0000313" key="6">
    <source>
        <dbReference type="Proteomes" id="UP000321595"/>
    </source>
</evidence>
<dbReference type="PANTHER" id="PTHR27001">
    <property type="entry name" value="OS01G0253100 PROTEIN"/>
    <property type="match status" value="1"/>
</dbReference>
<proteinExistence type="predicted"/>
<feature type="region of interest" description="Disordered" evidence="3">
    <location>
        <begin position="426"/>
        <end position="451"/>
    </location>
</feature>
<dbReference type="InterPro" id="IPR049806">
    <property type="entry name" value="MasK-like_C"/>
</dbReference>
<dbReference type="PROSITE" id="PS50011">
    <property type="entry name" value="PROTEIN_KINASE_DOM"/>
    <property type="match status" value="1"/>
</dbReference>
<dbReference type="EMBL" id="CP042467">
    <property type="protein sequence ID" value="QED30241.1"/>
    <property type="molecule type" value="Genomic_DNA"/>
</dbReference>
<dbReference type="GO" id="GO:0005886">
    <property type="term" value="C:plasma membrane"/>
    <property type="evidence" value="ECO:0007669"/>
    <property type="project" value="TreeGrafter"/>
</dbReference>
<dbReference type="SUPFAM" id="SSF56112">
    <property type="entry name" value="Protein kinase-like (PK-like)"/>
    <property type="match status" value="1"/>
</dbReference>
<feature type="domain" description="Protein kinase" evidence="4">
    <location>
        <begin position="8"/>
        <end position="283"/>
    </location>
</feature>
<dbReference type="OrthoDB" id="9801841at2"/>
<organism evidence="5 6">
    <name type="scientific">Microvenator marinus</name>
    <dbReference type="NCBI Taxonomy" id="2600177"/>
    <lineage>
        <taxon>Bacteria</taxon>
        <taxon>Deltaproteobacteria</taxon>
        <taxon>Bradymonadales</taxon>
        <taxon>Microvenatoraceae</taxon>
        <taxon>Microvenator</taxon>
    </lineage>
</organism>
<evidence type="ECO:0000256" key="2">
    <source>
        <dbReference type="ARBA" id="ARBA00022840"/>
    </source>
</evidence>
<dbReference type="InterPro" id="IPR000719">
    <property type="entry name" value="Prot_kinase_dom"/>
</dbReference>
<dbReference type="GO" id="GO:0004672">
    <property type="term" value="F:protein kinase activity"/>
    <property type="evidence" value="ECO:0007669"/>
    <property type="project" value="InterPro"/>
</dbReference>
<feature type="region of interest" description="Disordered" evidence="3">
    <location>
        <begin position="705"/>
        <end position="754"/>
    </location>
</feature>
<evidence type="ECO:0000313" key="5">
    <source>
        <dbReference type="EMBL" id="QED30241.1"/>
    </source>
</evidence>
<dbReference type="GO" id="GO:0005524">
    <property type="term" value="F:ATP binding"/>
    <property type="evidence" value="ECO:0007669"/>
    <property type="project" value="UniProtKB-KW"/>
</dbReference>
<evidence type="ECO:0000256" key="1">
    <source>
        <dbReference type="ARBA" id="ARBA00022741"/>
    </source>
</evidence>
<reference evidence="5 6" key="1">
    <citation type="submission" date="2019-08" db="EMBL/GenBank/DDBJ databases">
        <authorList>
            <person name="Liang Q."/>
        </authorList>
    </citation>
    <scope>NUCLEOTIDE SEQUENCE [LARGE SCALE GENOMIC DNA]</scope>
    <source>
        <strain evidence="5 6">V1718</strain>
    </source>
</reference>
<dbReference type="NCBIfam" id="NF033768">
    <property type="entry name" value="myxo_SS_tail"/>
    <property type="match status" value="1"/>
</dbReference>
<dbReference type="Proteomes" id="UP000321595">
    <property type="component" value="Chromosome"/>
</dbReference>
<dbReference type="RefSeq" id="WP_146963759.1">
    <property type="nucleotide sequence ID" value="NZ_CP042467.1"/>
</dbReference>
<feature type="compositionally biased region" description="Basic and acidic residues" evidence="3">
    <location>
        <begin position="708"/>
        <end position="737"/>
    </location>
</feature>
<evidence type="ECO:0000259" key="4">
    <source>
        <dbReference type="PROSITE" id="PS50011"/>
    </source>
</evidence>
<dbReference type="SMART" id="SM00220">
    <property type="entry name" value="S_TKc"/>
    <property type="match status" value="1"/>
</dbReference>
<dbReference type="InterPro" id="IPR011009">
    <property type="entry name" value="Kinase-like_dom_sf"/>
</dbReference>
<accession>A0A5B8XYE1</accession>
<gene>
    <name evidence="5" type="ORF">FRD01_24015</name>
</gene>
<name>A0A5B8XYE1_9DELT</name>
<dbReference type="AlphaFoldDB" id="A0A5B8XYE1"/>
<sequence>MSQILAKYGLLEGLAKHREVDVWFVQNLSPGYDEARYQVAYGFGVEASGHPALAALLDYETAVSVQLRHPQIEPTVGAGRDGSHTWFVHEVRAGESLHHTFRTLQERGYPTLTVPLALAIAKTVCDALHAAHTAKNAAGWSLNACHGGFDLTNVKLTYEGEIHLQGFGSSKIRRQATLMGLGSLGRNRLGYISPEEVSGKPADVRSDVYSVGVLLWEVLTGETIFQGTNFKAEIVNTIPARPSSLNSKVTPALDALVLRALSKNPAERFQNCEHMGLELGKLVGDVSKALERVPRVLEQLFPERKTDWQRFLSAAYSGKSADAAGLAAKLLGRSDNEDTQLKTVSQDDLRQTAEADAHLQDELLRASLSGRPLGPGWESAPIGEAASMITQDWAEESIPRMDRQQQLDPDQSTPVSTAVWEDDLQETIPGGVPAPAAAPTPPPEPEPELPADPALIETHLAYKPTPIPEEVATHMAYKPSPMPGDSPEAKQAPAVQPLDAPIVSQELNARGPEPEELPPFEDEDEEEAFVEPFDVDLIVAAPELAAQSSEEAPVLEIIRTSAGKALDIEVLRHGLKRYKRVNSGVRARKSGKKAVLSFKEPVQGWLRRARNPRETLGADKKLVLEVGDVAQFEEGDITYHVRFFRPQLPPKGERQLVSAAQIKIYAAAIAISLVMHGLGGVGALLTSHLGVELTVKKPDQIEVFAEGTLEKPKPAEKKPKPPPKVEKPKPQRIEPKPPSDPTEAQAKIPKSVREVLDKRLKSNPGRSTEEKADSLISALTTPVKGDGATIQDVVTNIDAVARPGASNAAFNVTGTLGKIEGGGVNIATSKGGSKIGDIGGAVSTNVGKLDKREGAGKIRGKANAVRALSKVQGTLSQGEVYNAIQKHIGKIQACYERELNKNPSLGGKLQYEWTIKTNGRVGVVKEIGSTMGNATVSKCVTGVIRKIQFPKPKGGEVIVTYPLVFSASN</sequence>
<keyword evidence="1" id="KW-0547">Nucleotide-binding</keyword>
<dbReference type="KEGG" id="bbae:FRD01_24015"/>
<feature type="compositionally biased region" description="Pro residues" evidence="3">
    <location>
        <begin position="436"/>
        <end position="450"/>
    </location>
</feature>
<dbReference type="Gene3D" id="1.10.510.10">
    <property type="entry name" value="Transferase(Phosphotransferase) domain 1"/>
    <property type="match status" value="1"/>
</dbReference>
<protein>
    <submittedName>
        <fullName evidence="5">AgmX/PglI C-terminal domain-containing protein</fullName>
    </submittedName>
</protein>
<keyword evidence="6" id="KW-1185">Reference proteome</keyword>
<keyword evidence="2" id="KW-0067">ATP-binding</keyword>